<gene>
    <name evidence="3" type="ORF">DFJ68_2596</name>
    <name evidence="2" type="ORF">FHW14_001542</name>
</gene>
<dbReference type="PANTHER" id="PTHR34818">
    <property type="entry name" value="PROTEIN BLI-3"/>
    <property type="match status" value="1"/>
</dbReference>
<organism evidence="3 4">
    <name type="scientific">Terracoccus luteus</name>
    <dbReference type="NCBI Taxonomy" id="53356"/>
    <lineage>
        <taxon>Bacteria</taxon>
        <taxon>Bacillati</taxon>
        <taxon>Actinomycetota</taxon>
        <taxon>Actinomycetes</taxon>
        <taxon>Micrococcales</taxon>
        <taxon>Intrasporangiaceae</taxon>
        <taxon>Terracoccus</taxon>
    </lineage>
</organism>
<sequence length="161" mass="17723">MSDENPTQKVAELIKDVRIAMLTHTDHEGRLVSHPMATQDVEFDGDILFIAERSSNKCRDIEAQHPAKVNVAYSSSSTWVSVSGTAEIVDDNAKLRELWDGFTGAWLEGGPENPNNVLIRVNAESAEYWDSPGAKVVQLANFVKAKITGKRVEGDNEVVDL</sequence>
<reference evidence="2 5" key="2">
    <citation type="submission" date="2020-08" db="EMBL/GenBank/DDBJ databases">
        <title>Genomic Encyclopedia of Type Strains, Phase IV (KMG-V): Genome sequencing to study the core and pangenomes of soil and plant-associated prokaryotes.</title>
        <authorList>
            <person name="Whitman W."/>
        </authorList>
    </citation>
    <scope>NUCLEOTIDE SEQUENCE [LARGE SCALE GENOMIC DNA]</scope>
    <source>
        <strain evidence="2 5">B3ACCR2</strain>
    </source>
</reference>
<reference evidence="3 4" key="1">
    <citation type="submission" date="2018-10" db="EMBL/GenBank/DDBJ databases">
        <title>Sequencing the genomes of 1000 actinobacteria strains.</title>
        <authorList>
            <person name="Klenk H.-P."/>
        </authorList>
    </citation>
    <scope>NUCLEOTIDE SEQUENCE [LARGE SCALE GENOMIC DNA]</scope>
    <source>
        <strain evidence="3 4">DSM 44267</strain>
    </source>
</reference>
<dbReference type="RefSeq" id="WP_184509466.1">
    <property type="nucleotide sequence ID" value="NZ_JACHVT010000003.1"/>
</dbReference>
<dbReference type="EMBL" id="RBXT01000001">
    <property type="protein sequence ID" value="RKT79140.1"/>
    <property type="molecule type" value="Genomic_DNA"/>
</dbReference>
<dbReference type="SUPFAM" id="SSF50475">
    <property type="entry name" value="FMN-binding split barrel"/>
    <property type="match status" value="1"/>
</dbReference>
<dbReference type="InterPro" id="IPR038725">
    <property type="entry name" value="YdaG_split_barrel_FMN-bd"/>
</dbReference>
<dbReference type="InterPro" id="IPR052917">
    <property type="entry name" value="Stress-Dev_Protein"/>
</dbReference>
<dbReference type="Proteomes" id="UP000590811">
    <property type="component" value="Unassembled WGS sequence"/>
</dbReference>
<dbReference type="Pfam" id="PF16242">
    <property type="entry name" value="Pyrid_ox_like"/>
    <property type="match status" value="1"/>
</dbReference>
<dbReference type="InterPro" id="IPR012349">
    <property type="entry name" value="Split_barrel_FMN-bd"/>
</dbReference>
<evidence type="ECO:0000313" key="3">
    <source>
        <dbReference type="EMBL" id="RKT79140.1"/>
    </source>
</evidence>
<proteinExistence type="predicted"/>
<dbReference type="Proteomes" id="UP000278440">
    <property type="component" value="Unassembled WGS sequence"/>
</dbReference>
<protein>
    <submittedName>
        <fullName evidence="3">General stress protein 26</fullName>
    </submittedName>
</protein>
<dbReference type="PANTHER" id="PTHR34818:SF1">
    <property type="entry name" value="PROTEIN BLI-3"/>
    <property type="match status" value="1"/>
</dbReference>
<name>A0A495XX12_9MICO</name>
<accession>A0A495XX12</accession>
<feature type="domain" description="General stress protein FMN-binding split barrel" evidence="1">
    <location>
        <begin position="7"/>
        <end position="152"/>
    </location>
</feature>
<dbReference type="AlphaFoldDB" id="A0A495XX12"/>
<evidence type="ECO:0000313" key="4">
    <source>
        <dbReference type="Proteomes" id="UP000278440"/>
    </source>
</evidence>
<evidence type="ECO:0000313" key="5">
    <source>
        <dbReference type="Proteomes" id="UP000590811"/>
    </source>
</evidence>
<evidence type="ECO:0000259" key="1">
    <source>
        <dbReference type="Pfam" id="PF16242"/>
    </source>
</evidence>
<keyword evidence="4" id="KW-1185">Reference proteome</keyword>
<comment type="caution">
    <text evidence="3">The sequence shown here is derived from an EMBL/GenBank/DDBJ whole genome shotgun (WGS) entry which is preliminary data.</text>
</comment>
<dbReference type="EMBL" id="JACHVT010000003">
    <property type="protein sequence ID" value="MBB2986388.1"/>
    <property type="molecule type" value="Genomic_DNA"/>
</dbReference>
<evidence type="ECO:0000313" key="2">
    <source>
        <dbReference type="EMBL" id="MBB2986388.1"/>
    </source>
</evidence>
<dbReference type="Gene3D" id="2.30.110.10">
    <property type="entry name" value="Electron Transport, Fmn-binding Protein, Chain A"/>
    <property type="match status" value="1"/>
</dbReference>